<accession>A0ABR3LPQ4</accession>
<comment type="caution">
    <text evidence="2">The sequence shown here is derived from an EMBL/GenBank/DDBJ whole genome shotgun (WGS) entry which is preliminary data.</text>
</comment>
<keyword evidence="1" id="KW-1133">Transmembrane helix</keyword>
<evidence type="ECO:0000313" key="3">
    <source>
        <dbReference type="Proteomes" id="UP001558613"/>
    </source>
</evidence>
<feature type="transmembrane region" description="Helical" evidence="1">
    <location>
        <begin position="58"/>
        <end position="79"/>
    </location>
</feature>
<organism evidence="2 3">
    <name type="scientific">Cirrhinus molitorella</name>
    <name type="common">mud carp</name>
    <dbReference type="NCBI Taxonomy" id="172907"/>
    <lineage>
        <taxon>Eukaryota</taxon>
        <taxon>Metazoa</taxon>
        <taxon>Chordata</taxon>
        <taxon>Craniata</taxon>
        <taxon>Vertebrata</taxon>
        <taxon>Euteleostomi</taxon>
        <taxon>Actinopterygii</taxon>
        <taxon>Neopterygii</taxon>
        <taxon>Teleostei</taxon>
        <taxon>Ostariophysi</taxon>
        <taxon>Cypriniformes</taxon>
        <taxon>Cyprinidae</taxon>
        <taxon>Labeoninae</taxon>
        <taxon>Labeonini</taxon>
        <taxon>Cirrhinus</taxon>
    </lineage>
</organism>
<reference evidence="2 3" key="1">
    <citation type="submission" date="2023-09" db="EMBL/GenBank/DDBJ databases">
        <authorList>
            <person name="Wang M."/>
        </authorList>
    </citation>
    <scope>NUCLEOTIDE SEQUENCE [LARGE SCALE GENOMIC DNA]</scope>
    <source>
        <strain evidence="2">GT-2023</strain>
        <tissue evidence="2">Liver</tissue>
    </source>
</reference>
<dbReference type="EMBL" id="JAYMGO010000019">
    <property type="protein sequence ID" value="KAL1254888.1"/>
    <property type="molecule type" value="Genomic_DNA"/>
</dbReference>
<evidence type="ECO:0000256" key="1">
    <source>
        <dbReference type="SAM" id="Phobius"/>
    </source>
</evidence>
<dbReference type="Proteomes" id="UP001558613">
    <property type="component" value="Unassembled WGS sequence"/>
</dbReference>
<gene>
    <name evidence="2" type="ORF">QQF64_012949</name>
</gene>
<keyword evidence="3" id="KW-1185">Reference proteome</keyword>
<keyword evidence="1" id="KW-0812">Transmembrane</keyword>
<protein>
    <submittedName>
        <fullName evidence="2">Uncharacterized protein</fullName>
    </submittedName>
</protein>
<name>A0ABR3LPQ4_9TELE</name>
<proteinExistence type="predicted"/>
<keyword evidence="1" id="KW-0472">Membrane</keyword>
<evidence type="ECO:0000313" key="2">
    <source>
        <dbReference type="EMBL" id="KAL1254888.1"/>
    </source>
</evidence>
<sequence>MVNRCAGALAVEHGPAAKHYPNEVGGKEPQGQTIDFTVVDHCLCQEVLHYGLTMMERVLTFGGVGLTVFVCFLAIVVAGRNIYNRRMDRS</sequence>